<reference evidence="5" key="1">
    <citation type="journal article" date="2019" name="Int. J. Syst. Evol. Microbiol.">
        <title>The Global Catalogue of Microorganisms (GCM) 10K type strain sequencing project: providing services to taxonomists for standard genome sequencing and annotation.</title>
        <authorList>
            <consortium name="The Broad Institute Genomics Platform"/>
            <consortium name="The Broad Institute Genome Sequencing Center for Infectious Disease"/>
            <person name="Wu L."/>
            <person name="Ma J."/>
        </authorList>
    </citation>
    <scope>NUCLEOTIDE SEQUENCE [LARGE SCALE GENOMIC DNA]</scope>
    <source>
        <strain evidence="5">CGMCC 1.3685</strain>
    </source>
</reference>
<dbReference type="EMBL" id="BMKX01000016">
    <property type="protein sequence ID" value="GGJ74725.1"/>
    <property type="molecule type" value="Genomic_DNA"/>
</dbReference>
<dbReference type="Gene3D" id="2.60.40.10">
    <property type="entry name" value="Immunoglobulins"/>
    <property type="match status" value="1"/>
</dbReference>
<accession>A0ABQ2E0A1</accession>
<keyword evidence="2" id="KW-0624">Polysaccharide degradation</keyword>
<keyword evidence="1" id="KW-0378">Hydrolase</keyword>
<evidence type="ECO:0000259" key="3">
    <source>
        <dbReference type="PROSITE" id="PS50853"/>
    </source>
</evidence>
<keyword evidence="5" id="KW-1185">Reference proteome</keyword>
<comment type="caution">
    <text evidence="4">The sequence shown here is derived from an EMBL/GenBank/DDBJ whole genome shotgun (WGS) entry which is preliminary data.</text>
</comment>
<proteinExistence type="predicted"/>
<dbReference type="InterPro" id="IPR036116">
    <property type="entry name" value="FN3_sf"/>
</dbReference>
<dbReference type="SMART" id="SM00060">
    <property type="entry name" value="FN3"/>
    <property type="match status" value="1"/>
</dbReference>
<keyword evidence="1" id="KW-0326">Glycosidase</keyword>
<dbReference type="CDD" id="cd00063">
    <property type="entry name" value="FN3"/>
    <property type="match status" value="1"/>
</dbReference>
<evidence type="ECO:0000313" key="4">
    <source>
        <dbReference type="EMBL" id="GGJ74725.1"/>
    </source>
</evidence>
<dbReference type="PROSITE" id="PS50853">
    <property type="entry name" value="FN3"/>
    <property type="match status" value="1"/>
</dbReference>
<dbReference type="Pfam" id="PF00041">
    <property type="entry name" value="fn3"/>
    <property type="match status" value="1"/>
</dbReference>
<evidence type="ECO:0000313" key="5">
    <source>
        <dbReference type="Proteomes" id="UP000606115"/>
    </source>
</evidence>
<name>A0ABQ2E0A1_9MICC</name>
<protein>
    <recommendedName>
        <fullName evidence="3">Fibronectin type-III domain-containing protein</fullName>
    </recommendedName>
</protein>
<organism evidence="4 5">
    <name type="scientific">Glutamicibacter ardleyensis</name>
    <dbReference type="NCBI Taxonomy" id="225894"/>
    <lineage>
        <taxon>Bacteria</taxon>
        <taxon>Bacillati</taxon>
        <taxon>Actinomycetota</taxon>
        <taxon>Actinomycetes</taxon>
        <taxon>Micrococcales</taxon>
        <taxon>Micrococcaceae</taxon>
        <taxon>Glutamicibacter</taxon>
    </lineage>
</organism>
<dbReference type="RefSeq" id="WP_188687505.1">
    <property type="nucleotide sequence ID" value="NZ_BMKX01000016.1"/>
</dbReference>
<evidence type="ECO:0000256" key="2">
    <source>
        <dbReference type="ARBA" id="ARBA00023326"/>
    </source>
</evidence>
<evidence type="ECO:0000256" key="1">
    <source>
        <dbReference type="ARBA" id="ARBA00023295"/>
    </source>
</evidence>
<gene>
    <name evidence="4" type="ORF">GCM10007173_37160</name>
</gene>
<feature type="domain" description="Fibronectin type-III" evidence="3">
    <location>
        <begin position="35"/>
        <end position="128"/>
    </location>
</feature>
<dbReference type="InterPro" id="IPR003961">
    <property type="entry name" value="FN3_dom"/>
</dbReference>
<dbReference type="GeneID" id="303306039"/>
<keyword evidence="2" id="KW-0119">Carbohydrate metabolism</keyword>
<dbReference type="Proteomes" id="UP000606115">
    <property type="component" value="Unassembled WGS sequence"/>
</dbReference>
<dbReference type="SUPFAM" id="SSF49265">
    <property type="entry name" value="Fibronectin type III"/>
    <property type="match status" value="1"/>
</dbReference>
<dbReference type="InterPro" id="IPR013783">
    <property type="entry name" value="Ig-like_fold"/>
</dbReference>
<sequence>MKANATSRDKKHKAPSAYATKTIGTALSAASTVKAGKPIALKATSAATSLNVSWKRPALTGYLKNYTVQLKQGTKTLKSYTTASPSKTITGLKRNTAYTVQVRANPKSTNGKYLASSAYVSVSVKTKR</sequence>